<keyword evidence="1" id="KW-1185">Reference proteome</keyword>
<evidence type="ECO:0000313" key="1">
    <source>
        <dbReference type="Proteomes" id="UP000887565"/>
    </source>
</evidence>
<organism evidence="1 2">
    <name type="scientific">Romanomermis culicivorax</name>
    <name type="common">Nematode worm</name>
    <dbReference type="NCBI Taxonomy" id="13658"/>
    <lineage>
        <taxon>Eukaryota</taxon>
        <taxon>Metazoa</taxon>
        <taxon>Ecdysozoa</taxon>
        <taxon>Nematoda</taxon>
        <taxon>Enoplea</taxon>
        <taxon>Dorylaimia</taxon>
        <taxon>Mermithida</taxon>
        <taxon>Mermithoidea</taxon>
        <taxon>Mermithidae</taxon>
        <taxon>Romanomermis</taxon>
    </lineage>
</organism>
<name>A0A915JV92_ROMCU</name>
<sequence>MSFFSFSSENDDGFSSANGFSTVSFFSVRFDMKSAPSEKETKKFRFSDESAMLDTLQNYTDNINEKASQSHYSMLHICKYFENHKKQRTLPHRLVVALVAANKARDLVDFRIVDLSCIVLEKTGLMLKFRKKRGKQFLCTQDTEHYCEAFICFVNLERVGFTNAV</sequence>
<proteinExistence type="predicted"/>
<accession>A0A915JV92</accession>
<evidence type="ECO:0000313" key="2">
    <source>
        <dbReference type="WBParaSite" id="nRc.2.0.1.t29959-RA"/>
    </source>
</evidence>
<dbReference type="AlphaFoldDB" id="A0A915JV92"/>
<protein>
    <submittedName>
        <fullName evidence="2">Uncharacterized protein</fullName>
    </submittedName>
</protein>
<reference evidence="2" key="1">
    <citation type="submission" date="2022-11" db="UniProtKB">
        <authorList>
            <consortium name="WormBaseParasite"/>
        </authorList>
    </citation>
    <scope>IDENTIFICATION</scope>
</reference>
<dbReference type="Proteomes" id="UP000887565">
    <property type="component" value="Unplaced"/>
</dbReference>
<dbReference type="WBParaSite" id="nRc.2.0.1.t29959-RA">
    <property type="protein sequence ID" value="nRc.2.0.1.t29959-RA"/>
    <property type="gene ID" value="nRc.2.0.1.g29959"/>
</dbReference>